<evidence type="ECO:0008006" key="3">
    <source>
        <dbReference type="Google" id="ProtNLM"/>
    </source>
</evidence>
<name>A0A7W9AS61_9SPHN</name>
<dbReference type="RefSeq" id="WP_184029356.1">
    <property type="nucleotide sequence ID" value="NZ_JACIJJ010000004.1"/>
</dbReference>
<organism evidence="1 2">
    <name type="scientific">Sphingomonas yantingensis</name>
    <dbReference type="NCBI Taxonomy" id="1241761"/>
    <lineage>
        <taxon>Bacteria</taxon>
        <taxon>Pseudomonadati</taxon>
        <taxon>Pseudomonadota</taxon>
        <taxon>Alphaproteobacteria</taxon>
        <taxon>Sphingomonadales</taxon>
        <taxon>Sphingomonadaceae</taxon>
        <taxon>Sphingomonas</taxon>
    </lineage>
</organism>
<proteinExistence type="predicted"/>
<gene>
    <name evidence="1" type="ORF">FHR19_002730</name>
</gene>
<evidence type="ECO:0000313" key="1">
    <source>
        <dbReference type="EMBL" id="MBB5699364.1"/>
    </source>
</evidence>
<evidence type="ECO:0000313" key="2">
    <source>
        <dbReference type="Proteomes" id="UP000557739"/>
    </source>
</evidence>
<sequence>MDIPGIYHGWIEWIGDGTGLPDAILHIHAGLAILLIVRLVSRRSLGSFVPFAVVVLAEFGNELLDYLHYGLRLDDTLADIGNTLFWPLVISLGVRLRPMVLHDYPSRRDEIAAAEAPPTSSA</sequence>
<comment type="caution">
    <text evidence="1">The sequence shown here is derived from an EMBL/GenBank/DDBJ whole genome shotgun (WGS) entry which is preliminary data.</text>
</comment>
<dbReference type="AlphaFoldDB" id="A0A7W9AS61"/>
<protein>
    <recommendedName>
        <fullName evidence="3">VanZ-like domain-containing protein</fullName>
    </recommendedName>
</protein>
<dbReference type="EMBL" id="JACIJJ010000004">
    <property type="protein sequence ID" value="MBB5699364.1"/>
    <property type="molecule type" value="Genomic_DNA"/>
</dbReference>
<dbReference type="Proteomes" id="UP000557739">
    <property type="component" value="Unassembled WGS sequence"/>
</dbReference>
<accession>A0A7W9AS61</accession>
<reference evidence="1 2" key="1">
    <citation type="submission" date="2020-08" db="EMBL/GenBank/DDBJ databases">
        <title>Genomic Encyclopedia of Type Strains, Phase IV (KMG-IV): sequencing the most valuable type-strain genomes for metagenomic binning, comparative biology and taxonomic classification.</title>
        <authorList>
            <person name="Goeker M."/>
        </authorList>
    </citation>
    <scope>NUCLEOTIDE SEQUENCE [LARGE SCALE GENOMIC DNA]</scope>
    <source>
        <strain evidence="1 2">DSM 27244</strain>
    </source>
</reference>
<keyword evidence="2" id="KW-1185">Reference proteome</keyword>